<protein>
    <submittedName>
        <fullName evidence="1">Uncharacterized protein</fullName>
    </submittedName>
</protein>
<keyword evidence="2" id="KW-1185">Reference proteome</keyword>
<gene>
    <name evidence="1" type="ORF">Taro_049597</name>
</gene>
<evidence type="ECO:0000313" key="1">
    <source>
        <dbReference type="EMBL" id="MQM16640.1"/>
    </source>
</evidence>
<organism evidence="1 2">
    <name type="scientific">Colocasia esculenta</name>
    <name type="common">Wild taro</name>
    <name type="synonym">Arum esculentum</name>
    <dbReference type="NCBI Taxonomy" id="4460"/>
    <lineage>
        <taxon>Eukaryota</taxon>
        <taxon>Viridiplantae</taxon>
        <taxon>Streptophyta</taxon>
        <taxon>Embryophyta</taxon>
        <taxon>Tracheophyta</taxon>
        <taxon>Spermatophyta</taxon>
        <taxon>Magnoliopsida</taxon>
        <taxon>Liliopsida</taxon>
        <taxon>Araceae</taxon>
        <taxon>Aroideae</taxon>
        <taxon>Colocasieae</taxon>
        <taxon>Colocasia</taxon>
    </lineage>
</organism>
<reference evidence="1" key="1">
    <citation type="submission" date="2017-07" db="EMBL/GenBank/DDBJ databases">
        <title>Taro Niue Genome Assembly and Annotation.</title>
        <authorList>
            <person name="Atibalentja N."/>
            <person name="Keating K."/>
            <person name="Fields C.J."/>
        </authorList>
    </citation>
    <scope>NUCLEOTIDE SEQUENCE</scope>
    <source>
        <strain evidence="1">Niue_2</strain>
        <tissue evidence="1">Leaf</tissue>
    </source>
</reference>
<dbReference type="Proteomes" id="UP000652761">
    <property type="component" value="Unassembled WGS sequence"/>
</dbReference>
<proteinExistence type="predicted"/>
<dbReference type="EMBL" id="NMUH01007097">
    <property type="protein sequence ID" value="MQM16640.1"/>
    <property type="molecule type" value="Genomic_DNA"/>
</dbReference>
<evidence type="ECO:0000313" key="2">
    <source>
        <dbReference type="Proteomes" id="UP000652761"/>
    </source>
</evidence>
<comment type="caution">
    <text evidence="1">The sequence shown here is derived from an EMBL/GenBank/DDBJ whole genome shotgun (WGS) entry which is preliminary data.</text>
</comment>
<name>A0A843XBJ0_COLES</name>
<dbReference type="AlphaFoldDB" id="A0A843XBJ0"/>
<accession>A0A843XBJ0</accession>
<sequence length="198" mass="22714">MYSNYCYVNRIPESQLGQFRAAIRSLSSSTAHTESLQGHIKADVLAPILSECERLSPEEWQKLYTLSAQQLSDLNASQASSNQPLLSPGEFLDTNSLHLIRDSYLTWVERYKVYFALKQELRSLKIDYPLKLQAFLRFASFGSFLTYKLALGRVKKYFKVKVNQANIDKHYISEALNISRSYFSMSTSTSVESHNDFL</sequence>